<evidence type="ECO:0000313" key="2">
    <source>
        <dbReference type="EMBL" id="MDM4018374.1"/>
    </source>
</evidence>
<comment type="caution">
    <text evidence="2">The sequence shown here is derived from an EMBL/GenBank/DDBJ whole genome shotgun (WGS) entry which is preliminary data.</text>
</comment>
<gene>
    <name evidence="2" type="ORF">QTN89_23180</name>
</gene>
<dbReference type="Proteomes" id="UP001239462">
    <property type="component" value="Unassembled WGS sequence"/>
</dbReference>
<accession>A0ABT7PPD9</accession>
<organism evidence="2 3">
    <name type="scientific">Roseiconus lacunae</name>
    <dbReference type="NCBI Taxonomy" id="2605694"/>
    <lineage>
        <taxon>Bacteria</taxon>
        <taxon>Pseudomonadati</taxon>
        <taxon>Planctomycetota</taxon>
        <taxon>Planctomycetia</taxon>
        <taxon>Pirellulales</taxon>
        <taxon>Pirellulaceae</taxon>
        <taxon>Roseiconus</taxon>
    </lineage>
</organism>
<evidence type="ECO:0000313" key="3">
    <source>
        <dbReference type="Proteomes" id="UP001239462"/>
    </source>
</evidence>
<keyword evidence="3" id="KW-1185">Reference proteome</keyword>
<sequence length="981" mass="104610">MDLFDECSVLLPSATLDDFPTGGSDSDARSLLAGWTVLWHPLLLARTEQLPTWYRADAAPAPDGPRLIVVPDPSLAMVPADYRRKCDVNPGCRWITGGSRQEMLEAISIDELVAGDEPVNLQPLRHKSRSIAVDDFYAAGYLSLQIQIMTRRLRYTSNLDELHLQARIVEAAKAFCRSDADAAAEALHDVYDSLSEERDHYFSSDPHLVDLTLLTPAVLRDAIGAGWIERLRSESTEDNEADGVLGTPRNVLIDGNVAAAIVAENRSDSDSTIFQPFVEAIASPTIGWAGGGPASGTARGDDSTGSDSTGVAVRSNCLDAMTISEAIEAFREGTELARAATNQTPTAYARLSGSTPVDLVPSLAALGYRGVIPMDFTGGTGSGEESKLLIQSGNIEIEALTAKPVDASSDAAYLSIGAHLGEAIDGGEVATGLLVHWPDRVCDSHRDLVRAASWSLALGRFWTIDRYFTDGERPYHSGHLAAVSPEAANSITADLVSSDAPNDRLAAMADHFAATIGEESRQVMRSVAHLIKPSVAEGESHVAAQTAIAVAIGESAAGDQPNTLTKDVACFNPHGNAARVQVRLDGAPDDADFVYGVSADPKSSPSGNPCVATVDVPSLGFTRLHGGKPIKRGGLLKRITGTSKGIAEPGILRNEFMAVTLSEDSGGVSGVYSASRGNRMSMRLNAGDSLAGDSDGGKMICRELKTEVSNPAEGVIVSCGDLCRNDGKPIAAFEIRYKLQRGSRFLELEGTLTSKLPPEDAEGFFKRCFSVRTAVAGEASIMRALVRDKIHTTNSRRIVSPLGILIDEAEKQTLVCGYGLPLHRKVGDRFLDTVIGLAGSREERLTFRLAYGFDCPQPIAAARGLIAPPVMIPLAASGNKKTDQAWLVHTGSPDVQVTNMRTARRQDGRLACRMTLVQSRPKNAKVKLQFATSPQAAFHADEAGIERSLDQLPDSVRCQDGVVTLGLTSHEAADLIVIFDA</sequence>
<reference evidence="2 3" key="1">
    <citation type="submission" date="2023-06" db="EMBL/GenBank/DDBJ databases">
        <title>Roseiconus lacunae JC819 isolated from Gulf of Mannar region, Tamil Nadu.</title>
        <authorList>
            <person name="Pk S."/>
            <person name="Ch S."/>
            <person name="Ch V.R."/>
        </authorList>
    </citation>
    <scope>NUCLEOTIDE SEQUENCE [LARGE SCALE GENOMIC DNA]</scope>
    <source>
        <strain evidence="2 3">JC819</strain>
    </source>
</reference>
<dbReference type="EMBL" id="JASZZN010000021">
    <property type="protein sequence ID" value="MDM4018374.1"/>
    <property type="molecule type" value="Genomic_DNA"/>
</dbReference>
<proteinExistence type="predicted"/>
<dbReference type="RefSeq" id="WP_289166184.1">
    <property type="nucleotide sequence ID" value="NZ_JASZZN010000021.1"/>
</dbReference>
<protein>
    <submittedName>
        <fullName evidence="2">Uncharacterized protein</fullName>
    </submittedName>
</protein>
<feature type="region of interest" description="Disordered" evidence="1">
    <location>
        <begin position="289"/>
        <end position="310"/>
    </location>
</feature>
<name>A0ABT7PPD9_9BACT</name>
<evidence type="ECO:0000256" key="1">
    <source>
        <dbReference type="SAM" id="MobiDB-lite"/>
    </source>
</evidence>